<dbReference type="EMBL" id="BPLR01021719">
    <property type="protein sequence ID" value="GIX92821.1"/>
    <property type="molecule type" value="Genomic_DNA"/>
</dbReference>
<sequence length="81" mass="9301">MPPNPESLIYDNRQLLKRISSRPCSRKSSWERGACARLPPRSFVGGSPKPKSRPGDVNGDRIRWFLHMILQAEAPREMQIE</sequence>
<organism evidence="1 2">
    <name type="scientific">Caerostris extrusa</name>
    <name type="common">Bark spider</name>
    <name type="synonym">Caerostris bankana</name>
    <dbReference type="NCBI Taxonomy" id="172846"/>
    <lineage>
        <taxon>Eukaryota</taxon>
        <taxon>Metazoa</taxon>
        <taxon>Ecdysozoa</taxon>
        <taxon>Arthropoda</taxon>
        <taxon>Chelicerata</taxon>
        <taxon>Arachnida</taxon>
        <taxon>Araneae</taxon>
        <taxon>Araneomorphae</taxon>
        <taxon>Entelegynae</taxon>
        <taxon>Araneoidea</taxon>
        <taxon>Araneidae</taxon>
        <taxon>Caerostris</taxon>
    </lineage>
</organism>
<evidence type="ECO:0000313" key="1">
    <source>
        <dbReference type="EMBL" id="GIX92821.1"/>
    </source>
</evidence>
<name>A0AAV4P6Y9_CAEEX</name>
<accession>A0AAV4P6Y9</accession>
<dbReference type="AlphaFoldDB" id="A0AAV4P6Y9"/>
<protein>
    <submittedName>
        <fullName evidence="1">Uncharacterized protein</fullName>
    </submittedName>
</protein>
<proteinExistence type="predicted"/>
<keyword evidence="2" id="KW-1185">Reference proteome</keyword>
<gene>
    <name evidence="1" type="ORF">CEXT_23481</name>
</gene>
<evidence type="ECO:0000313" key="2">
    <source>
        <dbReference type="Proteomes" id="UP001054945"/>
    </source>
</evidence>
<reference evidence="1 2" key="1">
    <citation type="submission" date="2021-06" db="EMBL/GenBank/DDBJ databases">
        <title>Caerostris extrusa draft genome.</title>
        <authorList>
            <person name="Kono N."/>
            <person name="Arakawa K."/>
        </authorList>
    </citation>
    <scope>NUCLEOTIDE SEQUENCE [LARGE SCALE GENOMIC DNA]</scope>
</reference>
<dbReference type="Proteomes" id="UP001054945">
    <property type="component" value="Unassembled WGS sequence"/>
</dbReference>
<comment type="caution">
    <text evidence="1">The sequence shown here is derived from an EMBL/GenBank/DDBJ whole genome shotgun (WGS) entry which is preliminary data.</text>
</comment>